<dbReference type="Proteomes" id="UP001163726">
    <property type="component" value="Chromosome"/>
</dbReference>
<dbReference type="SUPFAM" id="SSF55347">
    <property type="entry name" value="Glyceraldehyde-3-phosphate dehydrogenase-like, C-terminal domain"/>
    <property type="match status" value="1"/>
</dbReference>
<feature type="domain" description="Gfo/Idh/MocA-like oxidoreductase N-terminal" evidence="2">
    <location>
        <begin position="4"/>
        <end position="134"/>
    </location>
</feature>
<evidence type="ECO:0000313" key="5">
    <source>
        <dbReference type="Proteomes" id="UP001163726"/>
    </source>
</evidence>
<keyword evidence="1" id="KW-0732">Signal</keyword>
<name>A0ABY7AI78_9ALTE</name>
<dbReference type="PANTHER" id="PTHR43708">
    <property type="entry name" value="CONSERVED EXPRESSED OXIDOREDUCTASE (EUROFUNG)"/>
    <property type="match status" value="1"/>
</dbReference>
<dbReference type="InterPro" id="IPR051317">
    <property type="entry name" value="Gfo/Idh/MocA_oxidoreduct"/>
</dbReference>
<accession>A0ABY7AI78</accession>
<dbReference type="Gene3D" id="3.30.360.10">
    <property type="entry name" value="Dihydrodipicolinate Reductase, domain 2"/>
    <property type="match status" value="1"/>
</dbReference>
<protein>
    <submittedName>
        <fullName evidence="4">Gfo/Idh/MocA family oxidoreductase</fullName>
    </submittedName>
</protein>
<dbReference type="Pfam" id="PF22725">
    <property type="entry name" value="GFO_IDH_MocA_C3"/>
    <property type="match status" value="1"/>
</dbReference>
<dbReference type="InterPro" id="IPR055170">
    <property type="entry name" value="GFO_IDH_MocA-like_dom"/>
</dbReference>
<gene>
    <name evidence="4" type="ORF">OLW01_08895</name>
</gene>
<evidence type="ECO:0000256" key="1">
    <source>
        <dbReference type="ARBA" id="ARBA00022729"/>
    </source>
</evidence>
<keyword evidence="5" id="KW-1185">Reference proteome</keyword>
<evidence type="ECO:0000259" key="3">
    <source>
        <dbReference type="Pfam" id="PF22725"/>
    </source>
</evidence>
<sequence>MSKIRMGMVGGGHGAFIGAVHRIAASIDSQIELVCGAFASSAEKSLASGKALYLPEDRVYPDFQTMFEKEAQLPQDQRMQFVAIVTPNHMHFPVAKAALEAGFHVLSDKPATLNLAEVKKLKKIVKETGLLYGLTHTYSGYPMAKHAQEMIANGEIGQVRKVMVEYIQGWLSEPETEDNKQASWRTDPSRSGISGCMGDIGSHAAHLAEYISGKKITHVCAELSTFVEGRRLDDDGIVLLKMQDGAKGTLQASQISAGEENNLTIRIYGEKAGLEWHQHEPNSLQVKPLTGPMQTLRTGLVDGVKANRGTRTPAGHPEGYLEAFANIYLNFSTAVRDFADGKTIDPQAYDYPSIEDGVRGMALVQSFVDSSASDSKWFELEQLLAD</sequence>
<dbReference type="Pfam" id="PF01408">
    <property type="entry name" value="GFO_IDH_MocA"/>
    <property type="match status" value="1"/>
</dbReference>
<evidence type="ECO:0000259" key="2">
    <source>
        <dbReference type="Pfam" id="PF01408"/>
    </source>
</evidence>
<dbReference type="InterPro" id="IPR036291">
    <property type="entry name" value="NAD(P)-bd_dom_sf"/>
</dbReference>
<dbReference type="EMBL" id="CP109965">
    <property type="protein sequence ID" value="WAJ69303.1"/>
    <property type="molecule type" value="Genomic_DNA"/>
</dbReference>
<evidence type="ECO:0000313" key="4">
    <source>
        <dbReference type="EMBL" id="WAJ69303.1"/>
    </source>
</evidence>
<reference evidence="4" key="1">
    <citation type="submission" date="2022-10" db="EMBL/GenBank/DDBJ databases">
        <title>Catenovulum adriacola sp. nov. isolated in the Harbour of Susak.</title>
        <authorList>
            <person name="Schoch T."/>
            <person name="Reich S.J."/>
            <person name="Stoeferle S."/>
            <person name="Flaiz M."/>
            <person name="Kazda M."/>
            <person name="Riedel C.U."/>
            <person name="Duerre P."/>
        </authorList>
    </citation>
    <scope>NUCLEOTIDE SEQUENCE</scope>
    <source>
        <strain evidence="4">TS8</strain>
    </source>
</reference>
<dbReference type="PANTHER" id="PTHR43708:SF3">
    <property type="entry name" value="OXIDOREDUCTASE"/>
    <property type="match status" value="1"/>
</dbReference>
<dbReference type="InterPro" id="IPR000683">
    <property type="entry name" value="Gfo/Idh/MocA-like_OxRdtase_N"/>
</dbReference>
<feature type="domain" description="GFO/IDH/MocA-like oxidoreductase" evidence="3">
    <location>
        <begin position="146"/>
        <end position="274"/>
    </location>
</feature>
<dbReference type="RefSeq" id="WP_268073500.1">
    <property type="nucleotide sequence ID" value="NZ_CP109965.1"/>
</dbReference>
<dbReference type="SUPFAM" id="SSF51735">
    <property type="entry name" value="NAD(P)-binding Rossmann-fold domains"/>
    <property type="match status" value="1"/>
</dbReference>
<proteinExistence type="predicted"/>
<dbReference type="Gene3D" id="3.40.50.720">
    <property type="entry name" value="NAD(P)-binding Rossmann-like Domain"/>
    <property type="match status" value="1"/>
</dbReference>
<organism evidence="4 5">
    <name type="scientific">Catenovulum adriaticum</name>
    <dbReference type="NCBI Taxonomy" id="2984846"/>
    <lineage>
        <taxon>Bacteria</taxon>
        <taxon>Pseudomonadati</taxon>
        <taxon>Pseudomonadota</taxon>
        <taxon>Gammaproteobacteria</taxon>
        <taxon>Alteromonadales</taxon>
        <taxon>Alteromonadaceae</taxon>
        <taxon>Catenovulum</taxon>
    </lineage>
</organism>